<sequence>MKIFCAATWRTIIFEVNWVKLPEKTWGKLKKPANAR</sequence>
<evidence type="ECO:0000313" key="1">
    <source>
        <dbReference type="EMBL" id="DAE05338.1"/>
    </source>
</evidence>
<reference evidence="1" key="1">
    <citation type="journal article" date="2021" name="Proc. Natl. Acad. Sci. U.S.A.">
        <title>A Catalog of Tens of Thousands of Viruses from Human Metagenomes Reveals Hidden Associations with Chronic Diseases.</title>
        <authorList>
            <person name="Tisza M.J."/>
            <person name="Buck C.B."/>
        </authorList>
    </citation>
    <scope>NUCLEOTIDE SEQUENCE</scope>
    <source>
        <strain evidence="1">CtWKa2</strain>
    </source>
</reference>
<name>A0A8S5PEE5_9CAUD</name>
<dbReference type="EMBL" id="BK015407">
    <property type="protein sequence ID" value="DAE05338.1"/>
    <property type="molecule type" value="Genomic_DNA"/>
</dbReference>
<protein>
    <submittedName>
        <fullName evidence="1">Uncharacterized protein</fullName>
    </submittedName>
</protein>
<organism evidence="1">
    <name type="scientific">Siphoviridae sp. ctWKa2</name>
    <dbReference type="NCBI Taxonomy" id="2825537"/>
    <lineage>
        <taxon>Viruses</taxon>
        <taxon>Duplodnaviria</taxon>
        <taxon>Heunggongvirae</taxon>
        <taxon>Uroviricota</taxon>
        <taxon>Caudoviricetes</taxon>
    </lineage>
</organism>
<accession>A0A8S5PEE5</accession>
<proteinExistence type="predicted"/>